<dbReference type="EMBL" id="ADBJ01000008">
    <property type="protein sequence ID" value="EFA85009.1"/>
    <property type="molecule type" value="Genomic_DNA"/>
</dbReference>
<keyword evidence="1" id="KW-0812">Transmembrane</keyword>
<reference evidence="2 3" key="1">
    <citation type="journal article" date="2011" name="Genome Res.">
        <title>Phylogeny-wide analysis of social amoeba genomes highlights ancient origins for complex intercellular communication.</title>
        <authorList>
            <person name="Heidel A.J."/>
            <person name="Lawal H.M."/>
            <person name="Felder M."/>
            <person name="Schilde C."/>
            <person name="Helps N.R."/>
            <person name="Tunggal B."/>
            <person name="Rivero F."/>
            <person name="John U."/>
            <person name="Schleicher M."/>
            <person name="Eichinger L."/>
            <person name="Platzer M."/>
            <person name="Noegel A.A."/>
            <person name="Schaap P."/>
            <person name="Gloeckner G."/>
        </authorList>
    </citation>
    <scope>NUCLEOTIDE SEQUENCE [LARGE SCALE GENOMIC DNA]</scope>
    <source>
        <strain evidence="3">ATCC 26659 / Pp 5 / PN500</strain>
    </source>
</reference>
<keyword evidence="1" id="KW-1133">Transmembrane helix</keyword>
<keyword evidence="1" id="KW-0472">Membrane</keyword>
<feature type="transmembrane region" description="Helical" evidence="1">
    <location>
        <begin position="488"/>
        <end position="509"/>
    </location>
</feature>
<feature type="transmembrane region" description="Helical" evidence="1">
    <location>
        <begin position="515"/>
        <end position="536"/>
    </location>
</feature>
<dbReference type="InParanoid" id="D3B135"/>
<evidence type="ECO:0000313" key="3">
    <source>
        <dbReference type="Proteomes" id="UP000001396"/>
    </source>
</evidence>
<evidence type="ECO:0000256" key="1">
    <source>
        <dbReference type="SAM" id="Phobius"/>
    </source>
</evidence>
<dbReference type="RefSeq" id="XP_020437119.1">
    <property type="nucleotide sequence ID" value="XM_020573002.1"/>
</dbReference>
<organism evidence="2 3">
    <name type="scientific">Heterostelium pallidum (strain ATCC 26659 / Pp 5 / PN500)</name>
    <name type="common">Cellular slime mold</name>
    <name type="synonym">Polysphondylium pallidum</name>
    <dbReference type="NCBI Taxonomy" id="670386"/>
    <lineage>
        <taxon>Eukaryota</taxon>
        <taxon>Amoebozoa</taxon>
        <taxon>Evosea</taxon>
        <taxon>Eumycetozoa</taxon>
        <taxon>Dictyostelia</taxon>
        <taxon>Acytosteliales</taxon>
        <taxon>Acytosteliaceae</taxon>
        <taxon>Heterostelium</taxon>
    </lineage>
</organism>
<gene>
    <name evidence="2" type="ORF">PPL_02003</name>
</gene>
<dbReference type="GeneID" id="31357529"/>
<accession>D3B135</accession>
<proteinExistence type="predicted"/>
<dbReference type="Proteomes" id="UP000001396">
    <property type="component" value="Unassembled WGS sequence"/>
</dbReference>
<keyword evidence="3" id="KW-1185">Reference proteome</keyword>
<protein>
    <submittedName>
        <fullName evidence="2">Uncharacterized protein</fullName>
    </submittedName>
</protein>
<evidence type="ECO:0000313" key="2">
    <source>
        <dbReference type="EMBL" id="EFA85009.1"/>
    </source>
</evidence>
<sequence>MTTKLAGQFIKDFEAWRIEKIKKFMPSVTTVDPNSLTVADYLKLSTFNDAKIDIVKENTDKLMTNVINFYQSDLGLSAMAQATQEPAERPTLSPEILEFVGDAKGKELFPKYAKLSLLLSLYNSRKDSMYPTNIYAKQVEKDLKDLTANTYVALATMKLYFLALRDTLPAFLPFIYHAKTLIPKIKAYLLATEVTNKFVSDAFNFQTDHSTPDKLVDDSWRYNEIKAKLDIIDPTLSLSTSVTSQYYNTLLLVSTTQSMKKTPMLEKIFENAIIHFLEEADKKVSEISKTVNSLKSLFGGNIVALSTKVTQAFFHIQLEPTLSFGIKSNHVYGVSTAKFLQRLNKETPKGKSILNHPEFNNLMGDKNLHRVANGLLLGCQLLAIGYGAINYKKMNGFEKGLFWTSCGLTLLDLANAISDNKIFIKLGESIGKILSNNSGKVLAQISNSAKLFTKVSVSIARYVSPVLALVSAYFSLVDCLQYAKKQNWGMVAVSYVEYGAAIGLFISLISGSACAGPAALIFSGVLLAIGMFKMYYDFFTMIGEMIEEAKKGSPLSNFIYSVEEKYRISEDEFLILGFYALWNGTKSPTGKRALLTMRLLVYTKREQDLLKEYESKHPKILAEIKKYSK</sequence>
<name>D3B135_HETP5</name>
<comment type="caution">
    <text evidence="2">The sequence shown here is derived from an EMBL/GenBank/DDBJ whole genome shotgun (WGS) entry which is preliminary data.</text>
</comment>
<dbReference type="AlphaFoldDB" id="D3B135"/>
<feature type="transmembrane region" description="Helical" evidence="1">
    <location>
        <begin position="459"/>
        <end position="476"/>
    </location>
</feature>